<protein>
    <submittedName>
        <fullName evidence="1">Uncharacterized protein</fullName>
    </submittedName>
</protein>
<dbReference type="AlphaFoldDB" id="A0A420YJN4"/>
<organism evidence="1 2">
    <name type="scientific">Coniochaeta pulveracea</name>
    <dbReference type="NCBI Taxonomy" id="177199"/>
    <lineage>
        <taxon>Eukaryota</taxon>
        <taxon>Fungi</taxon>
        <taxon>Dikarya</taxon>
        <taxon>Ascomycota</taxon>
        <taxon>Pezizomycotina</taxon>
        <taxon>Sordariomycetes</taxon>
        <taxon>Sordariomycetidae</taxon>
        <taxon>Coniochaetales</taxon>
        <taxon>Coniochaetaceae</taxon>
        <taxon>Coniochaeta</taxon>
    </lineage>
</organism>
<evidence type="ECO:0000313" key="2">
    <source>
        <dbReference type="Proteomes" id="UP000275385"/>
    </source>
</evidence>
<comment type="caution">
    <text evidence="1">The sequence shown here is derived from an EMBL/GenBank/DDBJ whole genome shotgun (WGS) entry which is preliminary data.</text>
</comment>
<dbReference type="Proteomes" id="UP000275385">
    <property type="component" value="Unassembled WGS sequence"/>
</dbReference>
<dbReference type="OrthoDB" id="2906425at2759"/>
<dbReference type="EMBL" id="QVQW01000006">
    <property type="protein sequence ID" value="RKU48061.1"/>
    <property type="molecule type" value="Genomic_DNA"/>
</dbReference>
<accession>A0A420YJN4</accession>
<dbReference type="STRING" id="177199.A0A420YJN4"/>
<sequence length="249" mass="28482">MDDDGRFADHCRYESDGRIHEWTSDTFTKYELPHDQGPTNQETTRPSILPPLRESMVHEVNVYRLLANYTDIPVPDPKSISSGFDAAGRAYIRIERMEKTVRASAAFKRCWMPLQHRSSPSDADGPCDRCALTIHRSVDEFVQCTVLPELRWLRSRTTGLDGFVVPPQWDEFVFVLHDLGLEHLLLNRLILRVAALVNVEEAGYFPEEMQWWTFGRAELEALCGDEDLARRHIGLLSLSPTLTDGGQER</sequence>
<reference evidence="1 2" key="1">
    <citation type="submission" date="2018-08" db="EMBL/GenBank/DDBJ databases">
        <title>Draft genome of the lignicolous fungus Coniochaeta pulveracea.</title>
        <authorList>
            <person name="Borstlap C.J."/>
            <person name="De Witt R.N."/>
            <person name="Botha A."/>
            <person name="Volschenk H."/>
        </authorList>
    </citation>
    <scope>NUCLEOTIDE SEQUENCE [LARGE SCALE GENOMIC DNA]</scope>
    <source>
        <strain evidence="1 2">CAB683</strain>
    </source>
</reference>
<evidence type="ECO:0000313" key="1">
    <source>
        <dbReference type="EMBL" id="RKU48061.1"/>
    </source>
</evidence>
<keyword evidence="2" id="KW-1185">Reference proteome</keyword>
<proteinExistence type="predicted"/>
<gene>
    <name evidence="1" type="ORF">DL546_008131</name>
</gene>
<name>A0A420YJN4_9PEZI</name>